<keyword evidence="2" id="KW-0808">Transferase</keyword>
<evidence type="ECO:0000313" key="5">
    <source>
        <dbReference type="EMBL" id="PRX55526.1"/>
    </source>
</evidence>
<dbReference type="CDD" id="cd11715">
    <property type="entry name" value="THUMP_AdoMetMT"/>
    <property type="match status" value="1"/>
</dbReference>
<accession>A0A2T0MDI5</accession>
<reference evidence="5 6" key="1">
    <citation type="submission" date="2018-03" db="EMBL/GenBank/DDBJ databases">
        <title>Genomic Encyclopedia of Archaeal and Bacterial Type Strains, Phase II (KMG-II): from individual species to whole genera.</title>
        <authorList>
            <person name="Goeker M."/>
        </authorList>
    </citation>
    <scope>NUCLEOTIDE SEQUENCE [LARGE SCALE GENOMIC DNA]</scope>
    <source>
        <strain evidence="5 6">DSM 25027</strain>
    </source>
</reference>
<dbReference type="OrthoDB" id="9809404at2"/>
<dbReference type="SUPFAM" id="SSF143437">
    <property type="entry name" value="THUMP domain-like"/>
    <property type="match status" value="1"/>
</dbReference>
<proteinExistence type="predicted"/>
<evidence type="ECO:0000256" key="2">
    <source>
        <dbReference type="ARBA" id="ARBA00022679"/>
    </source>
</evidence>
<dbReference type="InterPro" id="IPR029063">
    <property type="entry name" value="SAM-dependent_MTases_sf"/>
</dbReference>
<sequence length="382" mass="43654">MAENFRMLAKTFYGFEELLVQELKELGAGKVEQGVRSVSFEGDLGFLYKASLCLRTALKIFKPISTFRVFNEKDLYQQVYAINWDKIFSSDKTFAIDTTMNTRVFTNSMFVSLKAKDAIVDKFRRTLGARPNVNSQNPDIRINIHISKNKCTVSLDSSGESLHQRGYRQLTNIAPINEVLAAGMLKLSGWKGNSDFLDPMCGSGTLLIEAAMIACNIPANINRESYAFLHWNDYNKDLYEKIKEVSLKKIQPFDYQIIGFDKAPSAIRKAQENIDFANLTEFISLSRKDFFRTDKPVNAKLHMVFNPPYGERLPIDAEEFYSKIGDTLKQKYPGTDVWFLTSNLEALKSVGLKPSRKIKLYNGKLESRLVHYEMYEGTKKPR</sequence>
<dbReference type="SUPFAM" id="SSF53335">
    <property type="entry name" value="S-adenosyl-L-methionine-dependent methyltransferases"/>
    <property type="match status" value="1"/>
</dbReference>
<dbReference type="EMBL" id="PVYX01000002">
    <property type="protein sequence ID" value="PRX55526.1"/>
    <property type="molecule type" value="Genomic_DNA"/>
</dbReference>
<dbReference type="SMART" id="SM00981">
    <property type="entry name" value="THUMP"/>
    <property type="match status" value="1"/>
</dbReference>
<evidence type="ECO:0000259" key="4">
    <source>
        <dbReference type="PROSITE" id="PS51165"/>
    </source>
</evidence>
<dbReference type="Gene3D" id="3.30.2130.30">
    <property type="match status" value="1"/>
</dbReference>
<keyword evidence="6" id="KW-1185">Reference proteome</keyword>
<dbReference type="Pfam" id="PF22020">
    <property type="entry name" value="RlmL_1st"/>
    <property type="match status" value="1"/>
</dbReference>
<dbReference type="Gene3D" id="3.40.50.150">
    <property type="entry name" value="Vaccinia Virus protein VP39"/>
    <property type="match status" value="1"/>
</dbReference>
<evidence type="ECO:0000256" key="3">
    <source>
        <dbReference type="PROSITE-ProRule" id="PRU00529"/>
    </source>
</evidence>
<dbReference type="GO" id="GO:0008990">
    <property type="term" value="F:rRNA (guanine-N2-)-methyltransferase activity"/>
    <property type="evidence" value="ECO:0007669"/>
    <property type="project" value="TreeGrafter"/>
</dbReference>
<dbReference type="InterPro" id="IPR054170">
    <property type="entry name" value="RlmL_1st"/>
</dbReference>
<dbReference type="PANTHER" id="PTHR47313">
    <property type="entry name" value="RIBOSOMAL RNA LARGE SUBUNIT METHYLTRANSFERASE K/L"/>
    <property type="match status" value="1"/>
</dbReference>
<name>A0A2T0MDI5_9FLAO</name>
<dbReference type="Proteomes" id="UP000237640">
    <property type="component" value="Unassembled WGS sequence"/>
</dbReference>
<dbReference type="PANTHER" id="PTHR47313:SF1">
    <property type="entry name" value="RIBOSOMAL RNA LARGE SUBUNIT METHYLTRANSFERASE K_L"/>
    <property type="match status" value="1"/>
</dbReference>
<dbReference type="InterPro" id="IPR000241">
    <property type="entry name" value="RlmKL-like_Mtase"/>
</dbReference>
<evidence type="ECO:0000256" key="1">
    <source>
        <dbReference type="ARBA" id="ARBA00022603"/>
    </source>
</evidence>
<dbReference type="InterPro" id="IPR053943">
    <property type="entry name" value="RlmKL-like_Mtase_CS"/>
</dbReference>
<protein>
    <submittedName>
        <fullName evidence="5">Putative N6-adenine-specific DNA methylase</fullName>
    </submittedName>
</protein>
<comment type="caution">
    <text evidence="5">The sequence shown here is derived from an EMBL/GenBank/DDBJ whole genome shotgun (WGS) entry which is preliminary data.</text>
</comment>
<dbReference type="PROSITE" id="PS01261">
    <property type="entry name" value="UPF0020"/>
    <property type="match status" value="1"/>
</dbReference>
<dbReference type="GO" id="GO:0003723">
    <property type="term" value="F:RNA binding"/>
    <property type="evidence" value="ECO:0007669"/>
    <property type="project" value="UniProtKB-UniRule"/>
</dbReference>
<dbReference type="Pfam" id="PF02926">
    <property type="entry name" value="THUMP"/>
    <property type="match status" value="1"/>
</dbReference>
<feature type="domain" description="THUMP" evidence="4">
    <location>
        <begin position="46"/>
        <end position="157"/>
    </location>
</feature>
<organism evidence="5 6">
    <name type="scientific">Flagellimonas meridianipacifica</name>
    <dbReference type="NCBI Taxonomy" id="1080225"/>
    <lineage>
        <taxon>Bacteria</taxon>
        <taxon>Pseudomonadati</taxon>
        <taxon>Bacteroidota</taxon>
        <taxon>Flavobacteriia</taxon>
        <taxon>Flavobacteriales</taxon>
        <taxon>Flavobacteriaceae</taxon>
        <taxon>Flagellimonas</taxon>
    </lineage>
</organism>
<evidence type="ECO:0000313" key="6">
    <source>
        <dbReference type="Proteomes" id="UP000237640"/>
    </source>
</evidence>
<keyword evidence="3" id="KW-0694">RNA-binding</keyword>
<gene>
    <name evidence="5" type="ORF">CLV81_3939</name>
</gene>
<dbReference type="AlphaFoldDB" id="A0A2T0MDI5"/>
<dbReference type="RefSeq" id="WP_106147439.1">
    <property type="nucleotide sequence ID" value="NZ_PVYX01000002.1"/>
</dbReference>
<dbReference type="InterPro" id="IPR004114">
    <property type="entry name" value="THUMP_dom"/>
</dbReference>
<keyword evidence="1 5" id="KW-0489">Methyltransferase</keyword>
<dbReference type="PROSITE" id="PS51165">
    <property type="entry name" value="THUMP"/>
    <property type="match status" value="1"/>
</dbReference>
<dbReference type="GO" id="GO:0070043">
    <property type="term" value="F:rRNA (guanine-N7-)-methyltransferase activity"/>
    <property type="evidence" value="ECO:0007669"/>
    <property type="project" value="TreeGrafter"/>
</dbReference>
<dbReference type="Pfam" id="PF01170">
    <property type="entry name" value="UPF0020"/>
    <property type="match status" value="1"/>
</dbReference>